<evidence type="ECO:0000313" key="2">
    <source>
        <dbReference type="EMBL" id="KRG49610.1"/>
    </source>
</evidence>
<feature type="region of interest" description="Disordered" evidence="1">
    <location>
        <begin position="337"/>
        <end position="375"/>
    </location>
</feature>
<evidence type="ECO:0000313" key="3">
    <source>
        <dbReference type="Proteomes" id="UP000051757"/>
    </source>
</evidence>
<organism evidence="2 3">
    <name type="scientific">Stenotrophomonas beteli</name>
    <dbReference type="NCBI Taxonomy" id="3384461"/>
    <lineage>
        <taxon>Bacteria</taxon>
        <taxon>Pseudomonadati</taxon>
        <taxon>Pseudomonadota</taxon>
        <taxon>Gammaproteobacteria</taxon>
        <taxon>Lysobacterales</taxon>
        <taxon>Lysobacteraceae</taxon>
        <taxon>Stenotrophomonas</taxon>
        <taxon>Stenotrophomonas maltophilia group</taxon>
    </lineage>
</organism>
<keyword evidence="3" id="KW-1185">Reference proteome</keyword>
<gene>
    <name evidence="2" type="ORF">ARC23_14070</name>
</gene>
<feature type="compositionally biased region" description="Low complexity" evidence="1">
    <location>
        <begin position="337"/>
        <end position="357"/>
    </location>
</feature>
<proteinExistence type="predicted"/>
<dbReference type="AlphaFoldDB" id="A0A0R0B657"/>
<dbReference type="OrthoDB" id="480426at2"/>
<comment type="caution">
    <text evidence="2">The sequence shown here is derived from an EMBL/GenBank/DDBJ whole genome shotgun (WGS) entry which is preliminary data.</text>
</comment>
<sequence>MSAKNLKAFLDAVGFEESSGDIGIINTYNYIGKYQFGEQALMQLGYYKTTAEIKKKQEWKGHWTGKNGATSREVFLADEAMQDKAGEEWMRELCRQGRYFGTTKFIGQTMKGFVVTESGIIAAAHLKGYGPGKPDKKTGQWVRPAVLAFLRTGGAEDGTDAYGSSVSKYMKKFGGYELGCCAPVEAQTTWMYPFPRQGKSDAFDGAMYLGLPALEEGALARVDDGFFPVGASGLWHGGVHFDAGSGTVLDQTQGVRCLKDGEVVAYRIDERYPEITFPQVQRKALYSKGFVLVRHTLKLPADAQAKFEAADKAAKEAQDKKAATAAGSAPAAPQTAAAPAAAASAPSKAVAPAPATKTAKDSKDSKDSKPAAAPEPGTELAFYSLYMHLMDFTGYQEDRKRVRPGFWTEGNEFVVGEKAKDAQEVPAPPAAAQALVDEDDHIGCDCGGTSGESDDVADALEQLGWGPGQVKEWDNVVQEAHADE</sequence>
<name>A0A0R0B657_9GAMM</name>
<feature type="compositionally biased region" description="Basic and acidic residues" evidence="1">
    <location>
        <begin position="358"/>
        <end position="369"/>
    </location>
</feature>
<dbReference type="EMBL" id="LLXV01000043">
    <property type="protein sequence ID" value="KRG49610.1"/>
    <property type="molecule type" value="Genomic_DNA"/>
</dbReference>
<accession>A0A0R0B657</accession>
<dbReference type="Proteomes" id="UP000051757">
    <property type="component" value="Unassembled WGS sequence"/>
</dbReference>
<protein>
    <submittedName>
        <fullName evidence="2">Uncharacterized protein</fullName>
    </submittedName>
</protein>
<evidence type="ECO:0000256" key="1">
    <source>
        <dbReference type="SAM" id="MobiDB-lite"/>
    </source>
</evidence>
<reference evidence="2 3" key="1">
    <citation type="journal article" date="2016" name="Front. Microbiol.">
        <title>Genome Sequence of Type Strains of Genus Stenotrophomonas.</title>
        <authorList>
            <person name="Patil P.P."/>
            <person name="Midha S."/>
            <person name="Kumar S."/>
            <person name="Patil P.B."/>
        </authorList>
    </citation>
    <scope>NUCLEOTIDE SEQUENCE [LARGE SCALE GENOMIC DNA]</scope>
    <source>
        <strain evidence="2 3">LMG 978</strain>
    </source>
</reference>